<dbReference type="EMBL" id="PEBX01000022">
    <property type="protein sequence ID" value="PTQ56661.1"/>
    <property type="molecule type" value="Genomic_DNA"/>
</dbReference>
<keyword evidence="1" id="KW-0472">Membrane</keyword>
<dbReference type="AlphaFoldDB" id="A0A2R6Y1X5"/>
<organism evidence="2 3">
    <name type="scientific">Candidatus Carbonibacillus altaicus</name>
    <dbReference type="NCBI Taxonomy" id="2163959"/>
    <lineage>
        <taxon>Bacteria</taxon>
        <taxon>Bacillati</taxon>
        <taxon>Bacillota</taxon>
        <taxon>Bacilli</taxon>
        <taxon>Bacillales</taxon>
        <taxon>Candidatus Carbonibacillus</taxon>
    </lineage>
</organism>
<sequence length="43" mass="5208">MPLTDLKYPYLMSTLWIKFIWSKAFIANFCPFALLSLFFRIFL</sequence>
<name>A0A2R6Y1X5_9BACL</name>
<proteinExistence type="predicted"/>
<evidence type="ECO:0000313" key="3">
    <source>
        <dbReference type="Proteomes" id="UP000244338"/>
    </source>
</evidence>
<keyword evidence="1" id="KW-0812">Transmembrane</keyword>
<evidence type="ECO:0000256" key="1">
    <source>
        <dbReference type="SAM" id="Phobius"/>
    </source>
</evidence>
<accession>A0A2R6Y1X5</accession>
<reference evidence="3" key="1">
    <citation type="journal article" date="2018" name="Sci. Rep.">
        <title>Lignite coal burning seam in the remote Altai Mountains harbors a hydrogen-driven thermophilic microbial community.</title>
        <authorList>
            <person name="Kadnikov V.V."/>
            <person name="Mardanov A.V."/>
            <person name="Ivasenko D.A."/>
            <person name="Antsiferov D.V."/>
            <person name="Beletsky A.V."/>
            <person name="Karnachuk O.V."/>
            <person name="Ravin N.V."/>
        </authorList>
    </citation>
    <scope>NUCLEOTIDE SEQUENCE [LARGE SCALE GENOMIC DNA]</scope>
</reference>
<comment type="caution">
    <text evidence="2">The sequence shown here is derived from an EMBL/GenBank/DDBJ whole genome shotgun (WGS) entry which is preliminary data.</text>
</comment>
<keyword evidence="1" id="KW-1133">Transmembrane helix</keyword>
<gene>
    <name evidence="2" type="ORF">BSOLF_2811</name>
</gene>
<evidence type="ECO:0000313" key="2">
    <source>
        <dbReference type="EMBL" id="PTQ56661.1"/>
    </source>
</evidence>
<dbReference type="Proteomes" id="UP000244338">
    <property type="component" value="Unassembled WGS sequence"/>
</dbReference>
<feature type="transmembrane region" description="Helical" evidence="1">
    <location>
        <begin position="20"/>
        <end position="42"/>
    </location>
</feature>
<protein>
    <submittedName>
        <fullName evidence="2">Uncharacterized protein</fullName>
    </submittedName>
</protein>